<feature type="transmembrane region" description="Helical" evidence="1">
    <location>
        <begin position="59"/>
        <end position="76"/>
    </location>
</feature>
<proteinExistence type="predicted"/>
<dbReference type="KEGG" id="ctp:CTRG_05990"/>
<dbReference type="HOGENOM" id="CLU_885650_0_0_1"/>
<protein>
    <submittedName>
        <fullName evidence="2">Uncharacterized protein</fullName>
    </submittedName>
</protein>
<keyword evidence="1" id="KW-1133">Transmembrane helix</keyword>
<dbReference type="EMBL" id="GG692405">
    <property type="protein sequence ID" value="EER30206.1"/>
    <property type="molecule type" value="Genomic_DNA"/>
</dbReference>
<name>C5MIU7_CANTT</name>
<evidence type="ECO:0000313" key="2">
    <source>
        <dbReference type="EMBL" id="EER30206.1"/>
    </source>
</evidence>
<feature type="transmembrane region" description="Helical" evidence="1">
    <location>
        <begin position="241"/>
        <end position="267"/>
    </location>
</feature>
<dbReference type="GeneID" id="8298561"/>
<dbReference type="VEuPathDB" id="FungiDB:CTRG_05990"/>
<dbReference type="AlphaFoldDB" id="C5MIU7"/>
<dbReference type="eggNOG" id="ENOG502RQ2A">
    <property type="taxonomic scope" value="Eukaryota"/>
</dbReference>
<accession>C5MIU7</accession>
<feature type="transmembrane region" description="Helical" evidence="1">
    <location>
        <begin position="96"/>
        <end position="120"/>
    </location>
</feature>
<dbReference type="Proteomes" id="UP000002037">
    <property type="component" value="Unassembled WGS sequence"/>
</dbReference>
<sequence length="296" mass="35245">MDAHVDIFRDLDASLMEVFQRGQFNRYLDQFPQDERNERISDMQIALQRQRELQNQWKYYHINWYLTYIPLIVIHYKAIWKDLTWRNIKHYVVEAVTLAAIMIVRALRFTTFIIGSGIYFQGIIRRLFIFCDVITFSDNFIRDVLTYILKDSPAILERLEVIHFHNNKIMYFLKYDEYNDLSSFQIIKMIYVNITASMLQADCISTSESSTCKLLTNTLVFKFSHVLQQYFPKLGDSSLKFITLSVYMTYAIIGDIICLNILLFLSYNLLTRFLGYKQIFSGLRHMLWSSLFTYLV</sequence>
<dbReference type="RefSeq" id="XP_002546512.1">
    <property type="nucleotide sequence ID" value="XM_002546466.1"/>
</dbReference>
<evidence type="ECO:0000313" key="3">
    <source>
        <dbReference type="Proteomes" id="UP000002037"/>
    </source>
</evidence>
<keyword evidence="3" id="KW-1185">Reference proteome</keyword>
<keyword evidence="1" id="KW-0812">Transmembrane</keyword>
<evidence type="ECO:0000256" key="1">
    <source>
        <dbReference type="SAM" id="Phobius"/>
    </source>
</evidence>
<organism evidence="2 3">
    <name type="scientific">Candida tropicalis (strain ATCC MYA-3404 / T1)</name>
    <name type="common">Yeast</name>
    <dbReference type="NCBI Taxonomy" id="294747"/>
    <lineage>
        <taxon>Eukaryota</taxon>
        <taxon>Fungi</taxon>
        <taxon>Dikarya</taxon>
        <taxon>Ascomycota</taxon>
        <taxon>Saccharomycotina</taxon>
        <taxon>Pichiomycetes</taxon>
        <taxon>Debaryomycetaceae</taxon>
        <taxon>Candida/Lodderomyces clade</taxon>
        <taxon>Candida</taxon>
    </lineage>
</organism>
<reference evidence="2 3" key="1">
    <citation type="journal article" date="2009" name="Nature">
        <title>Evolution of pathogenicity and sexual reproduction in eight Candida genomes.</title>
        <authorList>
            <person name="Butler G."/>
            <person name="Rasmussen M.D."/>
            <person name="Lin M.F."/>
            <person name="Santos M.A."/>
            <person name="Sakthikumar S."/>
            <person name="Munro C.A."/>
            <person name="Rheinbay E."/>
            <person name="Grabherr M."/>
            <person name="Forche A."/>
            <person name="Reedy J.L."/>
            <person name="Agrafioti I."/>
            <person name="Arnaud M.B."/>
            <person name="Bates S."/>
            <person name="Brown A.J."/>
            <person name="Brunke S."/>
            <person name="Costanzo M.C."/>
            <person name="Fitzpatrick D.A."/>
            <person name="de Groot P.W."/>
            <person name="Harris D."/>
            <person name="Hoyer L.L."/>
            <person name="Hube B."/>
            <person name="Klis F.M."/>
            <person name="Kodira C."/>
            <person name="Lennard N."/>
            <person name="Logue M.E."/>
            <person name="Martin R."/>
            <person name="Neiman A.M."/>
            <person name="Nikolaou E."/>
            <person name="Quail M.A."/>
            <person name="Quinn J."/>
            <person name="Santos M.C."/>
            <person name="Schmitzberger F.F."/>
            <person name="Sherlock G."/>
            <person name="Shah P."/>
            <person name="Silverstein K.A."/>
            <person name="Skrzypek M.S."/>
            <person name="Soll D."/>
            <person name="Staggs R."/>
            <person name="Stansfield I."/>
            <person name="Stumpf M.P."/>
            <person name="Sudbery P.E."/>
            <person name="Srikantha T."/>
            <person name="Zeng Q."/>
            <person name="Berman J."/>
            <person name="Berriman M."/>
            <person name="Heitman J."/>
            <person name="Gow N.A."/>
            <person name="Lorenz M.C."/>
            <person name="Birren B.W."/>
            <person name="Kellis M."/>
            <person name="Cuomo C.A."/>
        </authorList>
    </citation>
    <scope>NUCLEOTIDE SEQUENCE [LARGE SCALE GENOMIC DNA]</scope>
    <source>
        <strain evidence="3">ATCC MYA-3404 / T1</strain>
    </source>
</reference>
<dbReference type="OrthoDB" id="4095619at2759"/>
<keyword evidence="1" id="KW-0472">Membrane</keyword>
<gene>
    <name evidence="2" type="ORF">CTRG_05990</name>
</gene>